<gene>
    <name evidence="3" type="ORF">FRACYDRAFT_238210</name>
</gene>
<reference evidence="3 4" key="1">
    <citation type="submission" date="2016-09" db="EMBL/GenBank/DDBJ databases">
        <title>Extensive genetic diversity and differential bi-allelic expression allows diatom success in the polar Southern Ocean.</title>
        <authorList>
            <consortium name="DOE Joint Genome Institute"/>
            <person name="Mock T."/>
            <person name="Otillar R.P."/>
            <person name="Strauss J."/>
            <person name="Dupont C."/>
            <person name="Frickenhaus S."/>
            <person name="Maumus F."/>
            <person name="Mcmullan M."/>
            <person name="Sanges R."/>
            <person name="Schmutz J."/>
            <person name="Toseland A."/>
            <person name="Valas R."/>
            <person name="Veluchamy A."/>
            <person name="Ward B.J."/>
            <person name="Allen A."/>
            <person name="Barry K."/>
            <person name="Falciatore A."/>
            <person name="Ferrante M."/>
            <person name="Fortunato A.E."/>
            <person name="Gloeckner G."/>
            <person name="Gruber A."/>
            <person name="Hipkin R."/>
            <person name="Janech M."/>
            <person name="Kroth P."/>
            <person name="Leese F."/>
            <person name="Lindquist E."/>
            <person name="Lyon B.R."/>
            <person name="Martin J."/>
            <person name="Mayer C."/>
            <person name="Parker M."/>
            <person name="Quesneville H."/>
            <person name="Raymond J."/>
            <person name="Uhlig C."/>
            <person name="Valentin K.U."/>
            <person name="Worden A.Z."/>
            <person name="Armbrust E.V."/>
            <person name="Bowler C."/>
            <person name="Green B."/>
            <person name="Moulton V."/>
            <person name="Van Oosterhout C."/>
            <person name="Grigoriev I."/>
        </authorList>
    </citation>
    <scope>NUCLEOTIDE SEQUENCE [LARGE SCALE GENOMIC DNA]</scope>
    <source>
        <strain evidence="3 4">CCMP1102</strain>
    </source>
</reference>
<evidence type="ECO:0008006" key="5">
    <source>
        <dbReference type="Google" id="ProtNLM"/>
    </source>
</evidence>
<dbReference type="EMBL" id="KV784357">
    <property type="protein sequence ID" value="OEU17785.1"/>
    <property type="molecule type" value="Genomic_DNA"/>
</dbReference>
<protein>
    <recommendedName>
        <fullName evidence="5">O-fucosyltransferase family protein</fullName>
    </recommendedName>
</protein>
<dbReference type="KEGG" id="fcy:FRACYDRAFT_238210"/>
<organism evidence="3 4">
    <name type="scientific">Fragilariopsis cylindrus CCMP1102</name>
    <dbReference type="NCBI Taxonomy" id="635003"/>
    <lineage>
        <taxon>Eukaryota</taxon>
        <taxon>Sar</taxon>
        <taxon>Stramenopiles</taxon>
        <taxon>Ochrophyta</taxon>
        <taxon>Bacillariophyta</taxon>
        <taxon>Bacillariophyceae</taxon>
        <taxon>Bacillariophycidae</taxon>
        <taxon>Bacillariales</taxon>
        <taxon>Bacillariaceae</taxon>
        <taxon>Fragilariopsis</taxon>
    </lineage>
</organism>
<feature type="region of interest" description="Disordered" evidence="1">
    <location>
        <begin position="96"/>
        <end position="117"/>
    </location>
</feature>
<accession>A0A1E7FIC1</accession>
<keyword evidence="4" id="KW-1185">Reference proteome</keyword>
<keyword evidence="2" id="KW-0472">Membrane</keyword>
<dbReference type="AlphaFoldDB" id="A0A1E7FIC1"/>
<dbReference type="Proteomes" id="UP000095751">
    <property type="component" value="Unassembled WGS sequence"/>
</dbReference>
<evidence type="ECO:0000313" key="3">
    <source>
        <dbReference type="EMBL" id="OEU17785.1"/>
    </source>
</evidence>
<evidence type="ECO:0000313" key="4">
    <source>
        <dbReference type="Proteomes" id="UP000095751"/>
    </source>
</evidence>
<evidence type="ECO:0000256" key="2">
    <source>
        <dbReference type="SAM" id="Phobius"/>
    </source>
</evidence>
<dbReference type="OrthoDB" id="45509at2759"/>
<evidence type="ECO:0000256" key="1">
    <source>
        <dbReference type="SAM" id="MobiDB-lite"/>
    </source>
</evidence>
<keyword evidence="2" id="KW-1133">Transmembrane helix</keyword>
<proteinExistence type="predicted"/>
<keyword evidence="2" id="KW-0812">Transmembrane</keyword>
<dbReference type="InParanoid" id="A0A1E7FIC1"/>
<feature type="transmembrane region" description="Helical" evidence="2">
    <location>
        <begin position="36"/>
        <end position="54"/>
    </location>
</feature>
<name>A0A1E7FIC1_9STRA</name>
<sequence>MSMLRSRNVLRRSLADEENSDWSTPRQLPPRRLKNVISLGVLFFLGNLIVRILFPSSSTSYGGLQLPRIEGRDVGTTTTTMSALLDAKSDTNTNVDASLVGPADSNGTSASPKAGAKTYANTDSSVFTKFMETTPLTNYSYGTTDVDEFTRLHRNYLLGKQQELNNSYLSTKARGKDANGNNITTFSFACSSCGGFIAGFRNQIMGLATLVMLANYGGHEQLLFESVRHKDTYGTNKFNPFAFYFDVEHWNRYSYNEEQYQEKETSRHPNWLPRLVFYDPDIHNELDPSNFGYKAKATQTRPYGFTGTQLFGRYMHYVQGKGILHKDHRRNPAEILMLQGALRPHPALQAVVDRSKNYLLKQASSSKSSFRYMTLHARVEPDMQKHPLCRDKKVLNLHDIIDMIESKWKVPPVDAVFMPINRQYLEKEGTLPKDFKNSTKRDDTAINWIAVDNLQLLNRLTNHGDSEDGKSLSGMWNGKVSVIEFGSEALGGTVYGHRPSTSGAILNYFLGLDGHIFIGTEVSSFSHDLLAARFFRAFNNSDSSAAAQVSSGGESDSGRNLRNNNYKYLPGGLEEWITEDMVDPPNFHC</sequence>